<organism evidence="1 2">
    <name type="scientific">Curtobacterium citri</name>
    <dbReference type="NCBI Taxonomy" id="3055139"/>
    <lineage>
        <taxon>Bacteria</taxon>
        <taxon>Bacillati</taxon>
        <taxon>Actinomycetota</taxon>
        <taxon>Actinomycetes</taxon>
        <taxon>Micrococcales</taxon>
        <taxon>Microbacteriaceae</taxon>
        <taxon>Curtobacterium</taxon>
    </lineage>
</organism>
<evidence type="ECO:0000313" key="1">
    <source>
        <dbReference type="EMBL" id="MDM7885035.1"/>
    </source>
</evidence>
<dbReference type="EMBL" id="JAUCML010000004">
    <property type="protein sequence ID" value="MDM7885035.1"/>
    <property type="molecule type" value="Genomic_DNA"/>
</dbReference>
<dbReference type="Proteomes" id="UP001237823">
    <property type="component" value="Unassembled WGS sequence"/>
</dbReference>
<keyword evidence="2" id="KW-1185">Reference proteome</keyword>
<name>A0ABT7T633_9MICO</name>
<gene>
    <name evidence="1" type="ORF">QUG92_07950</name>
</gene>
<reference evidence="1 2" key="1">
    <citation type="submission" date="2023-06" db="EMBL/GenBank/DDBJ databases">
        <authorList>
            <person name="Feng G."/>
            <person name="Li J."/>
            <person name="Zhu H."/>
        </authorList>
    </citation>
    <scope>NUCLEOTIDE SEQUENCE [LARGE SCALE GENOMIC DNA]</scope>
    <source>
        <strain evidence="1 2">RHCKG23</strain>
    </source>
</reference>
<comment type="caution">
    <text evidence="1">The sequence shown here is derived from an EMBL/GenBank/DDBJ whole genome shotgun (WGS) entry which is preliminary data.</text>
</comment>
<dbReference type="RefSeq" id="WP_289458636.1">
    <property type="nucleotide sequence ID" value="NZ_JAUCML010000004.1"/>
</dbReference>
<evidence type="ECO:0000313" key="2">
    <source>
        <dbReference type="Proteomes" id="UP001237823"/>
    </source>
</evidence>
<sequence>MSRHATPVSRAQRQRLNLAVIAAGLAAAVVLALTFSGTLSVFTQAFLHGTNTVSTSTIRIAETTADGSPGACTTGSDGTASCTDPNLYGGESLRPGDSSTTQTIYFANTGTATPTGFRLTGGPCATSPASGSDLCNQLVVKMTWRGADVLPASTTPAYLAANAITLPNPPAANERIPLTVQVTLPQNATAPTSGVTLSQALTSTFSA</sequence>
<accession>A0ABT7T633</accession>
<protein>
    <submittedName>
        <fullName evidence="1">Uncharacterized protein</fullName>
    </submittedName>
</protein>
<proteinExistence type="predicted"/>